<dbReference type="EMBL" id="JUGD01000006">
    <property type="protein sequence ID" value="RAM65715.1"/>
    <property type="molecule type" value="Genomic_DNA"/>
</dbReference>
<evidence type="ECO:0000313" key="2">
    <source>
        <dbReference type="Proteomes" id="UP000248631"/>
    </source>
</evidence>
<comment type="caution">
    <text evidence="1">The sequence shown here is derived from an EMBL/GenBank/DDBJ whole genome shotgun (WGS) entry which is preliminary data.</text>
</comment>
<keyword evidence="2" id="KW-1185">Reference proteome</keyword>
<dbReference type="RefSeq" id="WP_112067972.1">
    <property type="nucleotide sequence ID" value="NZ_JUGD01000006.1"/>
</dbReference>
<reference evidence="1 2" key="1">
    <citation type="submission" date="2014-12" db="EMBL/GenBank/DDBJ databases">
        <title>Complete genome sequence of Herbaspirillum rubrisubalbicans Os38.</title>
        <authorList>
            <person name="Chen M."/>
            <person name="An Q."/>
        </authorList>
    </citation>
    <scope>NUCLEOTIDE SEQUENCE [LARGE SCALE GENOMIC DNA]</scope>
    <source>
        <strain evidence="1 2">Os38</strain>
    </source>
</reference>
<gene>
    <name evidence="1" type="ORF">RB24_05800</name>
</gene>
<evidence type="ECO:0008006" key="3">
    <source>
        <dbReference type="Google" id="ProtNLM"/>
    </source>
</evidence>
<dbReference type="Proteomes" id="UP000248631">
    <property type="component" value="Unassembled WGS sequence"/>
</dbReference>
<name>A0ABX9C5C4_9BURK</name>
<accession>A0ABX9C5C4</accession>
<organism evidence="1 2">
    <name type="scientific">Herbaspirillum rubrisubalbicans</name>
    <dbReference type="NCBI Taxonomy" id="80842"/>
    <lineage>
        <taxon>Bacteria</taxon>
        <taxon>Pseudomonadati</taxon>
        <taxon>Pseudomonadota</taxon>
        <taxon>Betaproteobacteria</taxon>
        <taxon>Burkholderiales</taxon>
        <taxon>Oxalobacteraceae</taxon>
        <taxon>Herbaspirillum</taxon>
    </lineage>
</organism>
<evidence type="ECO:0000313" key="1">
    <source>
        <dbReference type="EMBL" id="RAM65715.1"/>
    </source>
</evidence>
<protein>
    <recommendedName>
        <fullName evidence="3">Ribbon-helix-helix protein, CopG family</fullName>
    </recommendedName>
</protein>
<proteinExistence type="predicted"/>
<sequence length="68" mass="7989">MALKPKDAVLQVRVDRELLIQFQLMCEAREFTASAFLRRVMLAEVARFREQQEAAQRKRDILNRQQGA</sequence>